<dbReference type="AlphaFoldDB" id="A0A1B6LN81"/>
<keyword evidence="1" id="KW-0472">Membrane</keyword>
<accession>A0A1B6LN81</accession>
<dbReference type="GO" id="GO:0022832">
    <property type="term" value="F:voltage-gated channel activity"/>
    <property type="evidence" value="ECO:0007669"/>
    <property type="project" value="InterPro"/>
</dbReference>
<evidence type="ECO:0000256" key="1">
    <source>
        <dbReference type="SAM" id="Phobius"/>
    </source>
</evidence>
<dbReference type="PANTHER" id="PTHR46474">
    <property type="entry name" value="TWO PORE CALCIUM CHANNEL PROTEIN 1"/>
    <property type="match status" value="1"/>
</dbReference>
<dbReference type="GO" id="GO:0010008">
    <property type="term" value="C:endosome membrane"/>
    <property type="evidence" value="ECO:0007669"/>
    <property type="project" value="TreeGrafter"/>
</dbReference>
<dbReference type="PANTHER" id="PTHR46474:SF1">
    <property type="entry name" value="TWO PORE CHANNEL PROTEIN 1"/>
    <property type="match status" value="1"/>
</dbReference>
<dbReference type="GO" id="GO:0005765">
    <property type="term" value="C:lysosomal membrane"/>
    <property type="evidence" value="ECO:0007669"/>
    <property type="project" value="InterPro"/>
</dbReference>
<keyword evidence="1" id="KW-1133">Transmembrane helix</keyword>
<name>A0A1B6LN81_9HEMI</name>
<protein>
    <submittedName>
        <fullName evidence="2">Uncharacterized protein</fullName>
    </submittedName>
</protein>
<organism evidence="2">
    <name type="scientific">Graphocephala atropunctata</name>
    <dbReference type="NCBI Taxonomy" id="36148"/>
    <lineage>
        <taxon>Eukaryota</taxon>
        <taxon>Metazoa</taxon>
        <taxon>Ecdysozoa</taxon>
        <taxon>Arthropoda</taxon>
        <taxon>Hexapoda</taxon>
        <taxon>Insecta</taxon>
        <taxon>Pterygota</taxon>
        <taxon>Neoptera</taxon>
        <taxon>Paraneoptera</taxon>
        <taxon>Hemiptera</taxon>
        <taxon>Auchenorrhyncha</taxon>
        <taxon>Membracoidea</taxon>
        <taxon>Cicadellidae</taxon>
        <taxon>Cicadellinae</taxon>
        <taxon>Cicadellini</taxon>
        <taxon>Graphocephala</taxon>
    </lineage>
</organism>
<evidence type="ECO:0000313" key="2">
    <source>
        <dbReference type="EMBL" id="JAT25201.1"/>
    </source>
</evidence>
<dbReference type="EMBL" id="GEBQ01014776">
    <property type="protein sequence ID" value="JAT25201.1"/>
    <property type="molecule type" value="Transcribed_RNA"/>
</dbReference>
<sequence>MMTGYASVVHPASRAYFILFYLTTMVVLTIVVASVLEAFRFRIQYKRHTSKRDEEKLLHEEIDLKWEEIQSWVQDFHVLEKLRSDLVVGGIATFVGVRNRNREILQKRMYRSEIDQWMRETPLTSDSPIATCKH</sequence>
<keyword evidence="1" id="KW-0812">Transmembrane</keyword>
<proteinExistence type="predicted"/>
<gene>
    <name evidence="2" type="ORF">g.2488</name>
</gene>
<dbReference type="InterPro" id="IPR028801">
    <property type="entry name" value="TPC1_animal"/>
</dbReference>
<reference evidence="2" key="1">
    <citation type="submission" date="2015-11" db="EMBL/GenBank/DDBJ databases">
        <title>De novo transcriptome assembly of four potential Pierce s Disease insect vectors from Arizona vineyards.</title>
        <authorList>
            <person name="Tassone E.E."/>
        </authorList>
    </citation>
    <scope>NUCLEOTIDE SEQUENCE</scope>
</reference>
<feature type="transmembrane region" description="Helical" evidence="1">
    <location>
        <begin position="15"/>
        <end position="39"/>
    </location>
</feature>